<keyword evidence="5" id="KW-0539">Nucleus</keyword>
<dbReference type="Gene3D" id="1.25.40.770">
    <property type="entry name" value="TAF6, C-terminal HEAT repeat domain"/>
    <property type="match status" value="1"/>
</dbReference>
<comment type="similarity">
    <text evidence="2">Belongs to the TAF6 family.</text>
</comment>
<dbReference type="GO" id="GO:0003713">
    <property type="term" value="F:transcription coactivator activity"/>
    <property type="evidence" value="ECO:0007669"/>
    <property type="project" value="TreeGrafter"/>
</dbReference>
<dbReference type="PANTHER" id="PTHR10221:SF9">
    <property type="entry name" value="TRANSCRIPTION INITIATION FACTOR TFIID SUBUNIT 6"/>
    <property type="match status" value="1"/>
</dbReference>
<dbReference type="SUPFAM" id="SSF48371">
    <property type="entry name" value="ARM repeat"/>
    <property type="match status" value="1"/>
</dbReference>
<protein>
    <submittedName>
        <fullName evidence="7">24986_t:CDS:1</fullName>
    </submittedName>
</protein>
<dbReference type="InterPro" id="IPR004823">
    <property type="entry name" value="TAF_TATA-bd_Histone-like_dom"/>
</dbReference>
<dbReference type="GO" id="GO:0046982">
    <property type="term" value="F:protein heterodimerization activity"/>
    <property type="evidence" value="ECO:0007669"/>
    <property type="project" value="InterPro"/>
</dbReference>
<evidence type="ECO:0000256" key="1">
    <source>
        <dbReference type="ARBA" id="ARBA00004123"/>
    </source>
</evidence>
<dbReference type="Proteomes" id="UP000789405">
    <property type="component" value="Unassembled WGS sequence"/>
</dbReference>
<dbReference type="Pfam" id="PF02969">
    <property type="entry name" value="TAF"/>
    <property type="match status" value="1"/>
</dbReference>
<evidence type="ECO:0000256" key="4">
    <source>
        <dbReference type="ARBA" id="ARBA00023163"/>
    </source>
</evidence>
<keyword evidence="8" id="KW-1185">Reference proteome</keyword>
<dbReference type="GO" id="GO:0051123">
    <property type="term" value="P:RNA polymerase II preinitiation complex assembly"/>
    <property type="evidence" value="ECO:0007669"/>
    <property type="project" value="TreeGrafter"/>
</dbReference>
<dbReference type="GO" id="GO:0000124">
    <property type="term" value="C:SAGA complex"/>
    <property type="evidence" value="ECO:0007669"/>
    <property type="project" value="InterPro"/>
</dbReference>
<accession>A0A9N9JBS6</accession>
<dbReference type="SUPFAM" id="SSF47113">
    <property type="entry name" value="Histone-fold"/>
    <property type="match status" value="1"/>
</dbReference>
<evidence type="ECO:0000259" key="6">
    <source>
        <dbReference type="SMART" id="SM00803"/>
    </source>
</evidence>
<dbReference type="Pfam" id="PF07571">
    <property type="entry name" value="TAF6_C"/>
    <property type="match status" value="1"/>
</dbReference>
<dbReference type="InterPro" id="IPR009072">
    <property type="entry name" value="Histone-fold"/>
</dbReference>
<dbReference type="GO" id="GO:0016251">
    <property type="term" value="F:RNA polymerase II general transcription initiation factor activity"/>
    <property type="evidence" value="ECO:0007669"/>
    <property type="project" value="InterPro"/>
</dbReference>
<dbReference type="AlphaFoldDB" id="A0A9N9JBS6"/>
<organism evidence="7 8">
    <name type="scientific">Dentiscutata erythropus</name>
    <dbReference type="NCBI Taxonomy" id="1348616"/>
    <lineage>
        <taxon>Eukaryota</taxon>
        <taxon>Fungi</taxon>
        <taxon>Fungi incertae sedis</taxon>
        <taxon>Mucoromycota</taxon>
        <taxon>Glomeromycotina</taxon>
        <taxon>Glomeromycetes</taxon>
        <taxon>Diversisporales</taxon>
        <taxon>Gigasporaceae</taxon>
        <taxon>Dentiscutata</taxon>
    </lineage>
</organism>
<evidence type="ECO:0000256" key="2">
    <source>
        <dbReference type="ARBA" id="ARBA00007688"/>
    </source>
</evidence>
<dbReference type="FunFam" id="1.25.40.770:FF:000001">
    <property type="entry name" value="Transcription initiation factor TFIID subunit 6"/>
    <property type="match status" value="1"/>
</dbReference>
<dbReference type="InterPro" id="IPR037796">
    <property type="entry name" value="TAF6"/>
</dbReference>
<evidence type="ECO:0000256" key="5">
    <source>
        <dbReference type="ARBA" id="ARBA00023242"/>
    </source>
</evidence>
<reference evidence="7" key="1">
    <citation type="submission" date="2021-06" db="EMBL/GenBank/DDBJ databases">
        <authorList>
            <person name="Kallberg Y."/>
            <person name="Tangrot J."/>
            <person name="Rosling A."/>
        </authorList>
    </citation>
    <scope>NUCLEOTIDE SEQUENCE</scope>
    <source>
        <strain evidence="7">MA453B</strain>
    </source>
</reference>
<comment type="subcellular location">
    <subcellularLocation>
        <location evidence="1">Nucleus</location>
    </subcellularLocation>
</comment>
<dbReference type="OrthoDB" id="361039at2759"/>
<dbReference type="PANTHER" id="PTHR10221">
    <property type="entry name" value="TRANSCRIPTION INITIATION FACTOR TFIID SUBUNIT 6"/>
    <property type="match status" value="1"/>
</dbReference>
<dbReference type="GO" id="GO:0005669">
    <property type="term" value="C:transcription factor TFIID complex"/>
    <property type="evidence" value="ECO:0007669"/>
    <property type="project" value="InterPro"/>
</dbReference>
<evidence type="ECO:0000313" key="8">
    <source>
        <dbReference type="Proteomes" id="UP000789405"/>
    </source>
</evidence>
<dbReference type="Gene3D" id="1.10.20.10">
    <property type="entry name" value="Histone, subunit A"/>
    <property type="match status" value="1"/>
</dbReference>
<feature type="domain" description="TATA box binding protein associated factor (TAF) histone-like fold" evidence="6">
    <location>
        <begin position="22"/>
        <end position="88"/>
    </location>
</feature>
<proteinExistence type="inferred from homology"/>
<evidence type="ECO:0000256" key="3">
    <source>
        <dbReference type="ARBA" id="ARBA00023015"/>
    </source>
</evidence>
<keyword evidence="4" id="KW-0804">Transcription</keyword>
<dbReference type="EMBL" id="CAJVPY010020225">
    <property type="protein sequence ID" value="CAG8774768.1"/>
    <property type="molecule type" value="Genomic_DNA"/>
</dbReference>
<sequence length="467" mass="52378">MENDIDGYNDTYKFYFVTERKPVSDLESAKIINTADSIGITNLKDSAAAALALDAEYRIHEIIQEANKFMRHSKRTRLTGEDINNALRVINVDPLYGFTLNDSFKFQRTLVAGQQELLFMDDDEYEFESLITSPMPKLPAEVTYTAHWLAVEGVQPAIPHNPPPPIEDTIPESNRKKAPSNAIVQVPNGVVVGTPDIELKPLVQHVISQELKVFYDKVTKTIKGGDNKMKVSVLNSLQHDTGLAQLLPYFVQFVCEQIGQNIKKNTIIESILEMTDALINNTSLRLEPYLHHLVPAILTCVVRKKFGPDPDYHWKIRDSAALVLAKICDRFGMEYNTLQPRVIKTLLSALTDQTKSLSTHYGCIVALGALGREVVKTMLVPNLKTYSEILERRRNADKNKAERCENAILDILPKLKGSSIPTDSIQKSQISDEDLQQRLADKIGVQLAKQVIDKIGDNEVIMAILNC</sequence>
<dbReference type="GO" id="GO:0046695">
    <property type="term" value="C:SLIK (SAGA-like) complex"/>
    <property type="evidence" value="ECO:0007669"/>
    <property type="project" value="InterPro"/>
</dbReference>
<comment type="caution">
    <text evidence="7">The sequence shown here is derived from an EMBL/GenBank/DDBJ whole genome shotgun (WGS) entry which is preliminary data.</text>
</comment>
<dbReference type="InterPro" id="IPR016024">
    <property type="entry name" value="ARM-type_fold"/>
</dbReference>
<dbReference type="CDD" id="cd08050">
    <property type="entry name" value="TAF6C"/>
    <property type="match status" value="1"/>
</dbReference>
<dbReference type="SMART" id="SM00803">
    <property type="entry name" value="TAF"/>
    <property type="match status" value="1"/>
</dbReference>
<dbReference type="InterPro" id="IPR011442">
    <property type="entry name" value="TAF6_C"/>
</dbReference>
<dbReference type="CDD" id="cd22931">
    <property type="entry name" value="HFD_TAF6"/>
    <property type="match status" value="1"/>
</dbReference>
<dbReference type="InterPro" id="IPR046344">
    <property type="entry name" value="TAF6_C_sf"/>
</dbReference>
<keyword evidence="3" id="KW-0805">Transcription regulation</keyword>
<evidence type="ECO:0000313" key="7">
    <source>
        <dbReference type="EMBL" id="CAG8774768.1"/>
    </source>
</evidence>
<gene>
    <name evidence="7" type="ORF">DERYTH_LOCUS19043</name>
</gene>
<name>A0A9N9JBS6_9GLOM</name>